<organism evidence="1 2">
    <name type="scientific">Mycena indigotica</name>
    <dbReference type="NCBI Taxonomy" id="2126181"/>
    <lineage>
        <taxon>Eukaryota</taxon>
        <taxon>Fungi</taxon>
        <taxon>Dikarya</taxon>
        <taxon>Basidiomycota</taxon>
        <taxon>Agaricomycotina</taxon>
        <taxon>Agaricomycetes</taxon>
        <taxon>Agaricomycetidae</taxon>
        <taxon>Agaricales</taxon>
        <taxon>Marasmiineae</taxon>
        <taxon>Mycenaceae</taxon>
        <taxon>Mycena</taxon>
    </lineage>
</organism>
<dbReference type="PANTHER" id="PTHR33050">
    <property type="entry name" value="REVERSE TRANSCRIPTASE DOMAIN-CONTAINING PROTEIN"/>
    <property type="match status" value="1"/>
</dbReference>
<keyword evidence="1" id="KW-0548">Nucleotidyltransferase</keyword>
<dbReference type="InterPro" id="IPR052055">
    <property type="entry name" value="Hepadnavirus_pol/RT"/>
</dbReference>
<dbReference type="InterPro" id="IPR043502">
    <property type="entry name" value="DNA/RNA_pol_sf"/>
</dbReference>
<dbReference type="GeneID" id="59343431"/>
<dbReference type="SUPFAM" id="SSF56672">
    <property type="entry name" value="DNA/RNA polymerases"/>
    <property type="match status" value="1"/>
</dbReference>
<evidence type="ECO:0000313" key="2">
    <source>
        <dbReference type="Proteomes" id="UP000636479"/>
    </source>
</evidence>
<gene>
    <name evidence="1" type="ORF">MIND_00409100</name>
</gene>
<name>A0A8H6SVS2_9AGAR</name>
<evidence type="ECO:0000313" key="1">
    <source>
        <dbReference type="EMBL" id="KAF7306188.1"/>
    </source>
</evidence>
<keyword evidence="2" id="KW-1185">Reference proteome</keyword>
<accession>A0A8H6SVS2</accession>
<dbReference type="OrthoDB" id="3042654at2759"/>
<dbReference type="PANTHER" id="PTHR33050:SF7">
    <property type="entry name" value="RIBONUCLEASE H"/>
    <property type="match status" value="1"/>
</dbReference>
<dbReference type="GO" id="GO:0003964">
    <property type="term" value="F:RNA-directed DNA polymerase activity"/>
    <property type="evidence" value="ECO:0007669"/>
    <property type="project" value="UniProtKB-KW"/>
</dbReference>
<proteinExistence type="predicted"/>
<reference evidence="1" key="1">
    <citation type="submission" date="2020-05" db="EMBL/GenBank/DDBJ databases">
        <title>Mycena genomes resolve the evolution of fungal bioluminescence.</title>
        <authorList>
            <person name="Tsai I.J."/>
        </authorList>
    </citation>
    <scope>NUCLEOTIDE SEQUENCE</scope>
    <source>
        <strain evidence="1">171206Taipei</strain>
    </source>
</reference>
<dbReference type="RefSeq" id="XP_037221207.1">
    <property type="nucleotide sequence ID" value="XM_037360915.1"/>
</dbReference>
<dbReference type="AlphaFoldDB" id="A0A8H6SVS2"/>
<comment type="caution">
    <text evidence="1">The sequence shown here is derived from an EMBL/GenBank/DDBJ whole genome shotgun (WGS) entry which is preliminary data.</text>
</comment>
<keyword evidence="1" id="KW-0695">RNA-directed DNA polymerase</keyword>
<protein>
    <submittedName>
        <fullName evidence="1">Reverse transcriptase domain-containing protein</fullName>
    </submittedName>
</protein>
<keyword evidence="1" id="KW-0808">Transferase</keyword>
<sequence>MSQARPLRWTLTPRSVVSPFTLPNKDTSSLSGRGGAIWITSRPFGPSSSPGVFGRIADAIKALYIANNMGPLKKWVDDFLFFRFPPSAAEPPGFRYGLDEIYALADTLGWPWKPSKTRPFAATFRYIGFIWDLTAKTVEIPAEKKARYITKLEAWTRGARFSRKEAESVLGTLVHCSLALPEGRSRLPAISSFAASFAHSKSSFSKRTPNATVLEDLAWWRAELANTFCGSALIRPPAIHPVEFYVDASTSFGIGVIFDGVWQSWQLRPGWKAEGRDIGWAEMLAIELGLRLAIHRGFSDTHFKVNSDNEGVIGALDGGKSRNPEQNRILRRIVSLLRSHSLWVTTTYIPSALNVADRPSRGLEPEPPIPKAPSFTLPFCIREFLY</sequence>
<dbReference type="EMBL" id="JACAZF010000004">
    <property type="protein sequence ID" value="KAF7306188.1"/>
    <property type="molecule type" value="Genomic_DNA"/>
</dbReference>
<dbReference type="Proteomes" id="UP000636479">
    <property type="component" value="Unassembled WGS sequence"/>
</dbReference>
<dbReference type="CDD" id="cd09275">
    <property type="entry name" value="RNase_HI_RT_DIRS1"/>
    <property type="match status" value="1"/>
</dbReference>